<dbReference type="GO" id="GO:0004519">
    <property type="term" value="F:endonuclease activity"/>
    <property type="evidence" value="ECO:0007669"/>
    <property type="project" value="UniProtKB-KW"/>
</dbReference>
<reference evidence="2 3" key="2">
    <citation type="submission" date="2012-02" db="EMBL/GenBank/DDBJ databases">
        <title>Improved High-Quality Draft sequence of Desulfobacter postgatei 2ac9.</title>
        <authorList>
            <consortium name="US DOE Joint Genome Institute"/>
            <person name="Lucas S."/>
            <person name="Han J."/>
            <person name="Lapidus A."/>
            <person name="Cheng J.-F."/>
            <person name="Goodwin L."/>
            <person name="Pitluck S."/>
            <person name="Peters L."/>
            <person name="Ovchinnikova G."/>
            <person name="Held B."/>
            <person name="Detter J.C."/>
            <person name="Han C."/>
            <person name="Tapia R."/>
            <person name="Land M."/>
            <person name="Hauser L."/>
            <person name="Kyrpides N."/>
            <person name="Ivanova N."/>
            <person name="Pagani I."/>
            <person name="Orellana R."/>
            <person name="Lovley D."/>
            <person name="Woyke T."/>
        </authorList>
    </citation>
    <scope>NUCLEOTIDE SEQUENCE [LARGE SCALE GENOMIC DNA]</scope>
    <source>
        <strain evidence="2 3">2ac9</strain>
    </source>
</reference>
<keyword evidence="3" id="KW-1185">Reference proteome</keyword>
<dbReference type="OrthoDB" id="5412074at2"/>
<proteinExistence type="predicted"/>
<accession>I5B0S8</accession>
<dbReference type="RefSeq" id="WP_004072024.1">
    <property type="nucleotide sequence ID" value="NZ_CM001488.1"/>
</dbReference>
<keyword evidence="2" id="KW-0378">Hydrolase</keyword>
<dbReference type="GO" id="GO:0008270">
    <property type="term" value="F:zinc ion binding"/>
    <property type="evidence" value="ECO:0007669"/>
    <property type="project" value="InterPro"/>
</dbReference>
<keyword evidence="2" id="KW-0540">Nuclease</keyword>
<dbReference type="EMBL" id="CM001488">
    <property type="protein sequence ID" value="EIM63091.1"/>
    <property type="molecule type" value="Genomic_DNA"/>
</dbReference>
<evidence type="ECO:0000259" key="1">
    <source>
        <dbReference type="SMART" id="SM00507"/>
    </source>
</evidence>
<dbReference type="eggNOG" id="COG1403">
    <property type="taxonomic scope" value="Bacteria"/>
</dbReference>
<dbReference type="CDD" id="cd00085">
    <property type="entry name" value="HNHc"/>
    <property type="match status" value="1"/>
</dbReference>
<evidence type="ECO:0000313" key="2">
    <source>
        <dbReference type="EMBL" id="EIM63091.1"/>
    </source>
</evidence>
<reference evidence="2 3" key="1">
    <citation type="submission" date="2011-09" db="EMBL/GenBank/DDBJ databases">
        <authorList>
            <consortium name="US DOE Joint Genome Institute (JGI-PGF)"/>
            <person name="Lucas S."/>
            <person name="Han J."/>
            <person name="Lapidus A."/>
            <person name="Cheng J.-F."/>
            <person name="Goodwin L."/>
            <person name="Pitluck S."/>
            <person name="Peters L."/>
            <person name="Land M.L."/>
            <person name="Hauser L."/>
            <person name="Orellana R."/>
            <person name="Lovley D."/>
            <person name="Woyke T.J."/>
        </authorList>
    </citation>
    <scope>NUCLEOTIDE SEQUENCE [LARGE SCALE GENOMIC DNA]</scope>
    <source>
        <strain evidence="2 3">2ac9</strain>
    </source>
</reference>
<feature type="domain" description="HNH nuclease" evidence="1">
    <location>
        <begin position="217"/>
        <end position="267"/>
    </location>
</feature>
<dbReference type="InterPro" id="IPR002711">
    <property type="entry name" value="HNH"/>
</dbReference>
<dbReference type="Proteomes" id="UP000005778">
    <property type="component" value="Chromosome"/>
</dbReference>
<protein>
    <submittedName>
        <fullName evidence="2">Restriction endonuclease</fullName>
    </submittedName>
</protein>
<dbReference type="Gene3D" id="1.10.30.50">
    <property type="match status" value="1"/>
</dbReference>
<organism evidence="2 3">
    <name type="scientific">Desulfobacter postgatei 2ac9</name>
    <dbReference type="NCBI Taxonomy" id="879212"/>
    <lineage>
        <taxon>Bacteria</taxon>
        <taxon>Pseudomonadati</taxon>
        <taxon>Thermodesulfobacteriota</taxon>
        <taxon>Desulfobacteria</taxon>
        <taxon>Desulfobacterales</taxon>
        <taxon>Desulfobacteraceae</taxon>
        <taxon>Desulfobacter</taxon>
    </lineage>
</organism>
<dbReference type="HOGENOM" id="CLU_036716_1_0_7"/>
<dbReference type="InterPro" id="IPR003615">
    <property type="entry name" value="HNH_nuc"/>
</dbReference>
<dbReference type="SMART" id="SM00507">
    <property type="entry name" value="HNHc"/>
    <property type="match status" value="1"/>
</dbReference>
<sequence>MKVSVKSQSGKWLMPTNPANARILLKQGKATVIQRTPFAIHLLYETTEHIQPITVGLDDGGINIGIAAVSNGKVLFQQEVVLRSDVKSKLDTRRQYRKSRRNRKTRYRKSRFLNRKSSIPTCKVCGGNAPASQVICRSCLNRADGVHQKYAKIKKSVFRIPPSIKAKKDAIIRVVKQIPLPISRIVLEDLYFDFQAMENPDISGEQYQHGDLLYHKNFKQACLVRDKFRCRVCGAQTKLQCHHIRQRAKGGTDKLSNLMTLCDLCHDRHHKEGLKLPKQKSSFYMSAAHVQQGKHYLQAKLSRIAPLRTTFGYITSHFRNNAGIEKSHVNDAVIIADKQATPLDRQIQTKHVQSRKRSLHEAIARKGRKTPNRTQKRNNKNVFTLRGFNRWDTVQYKGRVGFISGFTGSSSCYIVDIKGNYIKNPMKTYKQVDLREISLICKNQTIISQ</sequence>
<name>I5B0S8_9BACT</name>
<dbReference type="Pfam" id="PF14239">
    <property type="entry name" value="RRXRR"/>
    <property type="match status" value="2"/>
</dbReference>
<gene>
    <name evidence="2" type="ORF">DespoDRAFT_01123</name>
</gene>
<evidence type="ECO:0000313" key="3">
    <source>
        <dbReference type="Proteomes" id="UP000005778"/>
    </source>
</evidence>
<dbReference type="InterPro" id="IPR025938">
    <property type="entry name" value="RRXRR_dom"/>
</dbReference>
<keyword evidence="2" id="KW-0255">Endonuclease</keyword>
<dbReference type="GO" id="GO:0003676">
    <property type="term" value="F:nucleic acid binding"/>
    <property type="evidence" value="ECO:0007669"/>
    <property type="project" value="InterPro"/>
</dbReference>
<dbReference type="Pfam" id="PF01844">
    <property type="entry name" value="HNH"/>
    <property type="match status" value="1"/>
</dbReference>
<dbReference type="STRING" id="879212.DespoDRAFT_01123"/>
<dbReference type="AlphaFoldDB" id="I5B0S8"/>